<evidence type="ECO:0000256" key="1">
    <source>
        <dbReference type="SAM" id="SignalP"/>
    </source>
</evidence>
<keyword evidence="1" id="KW-0732">Signal</keyword>
<reference evidence="2 3" key="1">
    <citation type="submission" date="2023-07" db="EMBL/GenBank/DDBJ databases">
        <title>Sequencing the genomes of 1000 actinobacteria strains.</title>
        <authorList>
            <person name="Klenk H.-P."/>
        </authorList>
    </citation>
    <scope>NUCLEOTIDE SEQUENCE [LARGE SCALE GENOMIC DNA]</scope>
    <source>
        <strain evidence="2 3">GD13</strain>
    </source>
</reference>
<protein>
    <submittedName>
        <fullName evidence="2">Uncharacterized protein</fullName>
    </submittedName>
</protein>
<accession>A0ABT9NSE5</accession>
<evidence type="ECO:0000313" key="3">
    <source>
        <dbReference type="Proteomes" id="UP001240447"/>
    </source>
</evidence>
<dbReference type="PROSITE" id="PS51257">
    <property type="entry name" value="PROKAR_LIPOPROTEIN"/>
    <property type="match status" value="1"/>
</dbReference>
<proteinExistence type="predicted"/>
<organism evidence="2 3">
    <name type="scientific">Nocardioides massiliensis</name>
    <dbReference type="NCBI Taxonomy" id="1325935"/>
    <lineage>
        <taxon>Bacteria</taxon>
        <taxon>Bacillati</taxon>
        <taxon>Actinomycetota</taxon>
        <taxon>Actinomycetes</taxon>
        <taxon>Propionibacteriales</taxon>
        <taxon>Nocardioidaceae</taxon>
        <taxon>Nocardioides</taxon>
    </lineage>
</organism>
<name>A0ABT9NSE5_9ACTN</name>
<sequence>MRTVTVVPVLAVLALAAGCGEQTGARVAAPDPTPRATPEVVATTTVLDAGSGPQLCLGGVQQSHPPQCGGPAVTGWDWDEVEHDAVGGVRWGSYDVRGTWDGERLTLTAPPSAPSAPEDFDSAAFFASPCPEPEGGWRPIDPSTTSEAALQRALRRANRLERVGEVWLDQTPNPAFGRDDVEAHERLNDPTLLVLNVQVVGDAAERADAERQLREVWGGALCVSETQRTRRELRRIQNEVQKLVSTDDLLMASAGRDRVEITVVYDDGSLQAELDETYGAGVVQVSSALRPAPE</sequence>
<feature type="chain" id="PRO_5046116741" evidence="1">
    <location>
        <begin position="20"/>
        <end position="294"/>
    </location>
</feature>
<comment type="caution">
    <text evidence="2">The sequence shown here is derived from an EMBL/GenBank/DDBJ whole genome shotgun (WGS) entry which is preliminary data.</text>
</comment>
<feature type="signal peptide" evidence="1">
    <location>
        <begin position="1"/>
        <end position="19"/>
    </location>
</feature>
<gene>
    <name evidence="2" type="ORF">J2S59_003154</name>
</gene>
<dbReference type="Proteomes" id="UP001240447">
    <property type="component" value="Unassembled WGS sequence"/>
</dbReference>
<evidence type="ECO:0000313" key="2">
    <source>
        <dbReference type="EMBL" id="MDP9823345.1"/>
    </source>
</evidence>
<keyword evidence="3" id="KW-1185">Reference proteome</keyword>
<dbReference type="RefSeq" id="WP_068121378.1">
    <property type="nucleotide sequence ID" value="NZ_CCXJ01000361.1"/>
</dbReference>
<dbReference type="EMBL" id="JAUSQM010000001">
    <property type="protein sequence ID" value="MDP9823345.1"/>
    <property type="molecule type" value="Genomic_DNA"/>
</dbReference>